<sequence length="99" mass="11392">MLGETLKLLIVQPAPVDRLSSYGKRLARGKSGRTDRKSHACVVEQLKRAQERLECGRWREKRDFYGNCQPRRNFTRTTLSPHAGERSARVSVLQKILDL</sequence>
<gene>
    <name evidence="1" type="ORF">JZ751_018979</name>
</gene>
<reference evidence="1" key="1">
    <citation type="thesis" date="2021" institute="BYU ScholarsArchive" country="Provo, UT, USA">
        <title>Applications of and Algorithms for Genome Assembly and Genomic Analyses with an Emphasis on Marine Teleosts.</title>
        <authorList>
            <person name="Pickett B.D."/>
        </authorList>
    </citation>
    <scope>NUCLEOTIDE SEQUENCE</scope>
    <source>
        <strain evidence="1">HI-2016</strain>
    </source>
</reference>
<evidence type="ECO:0000313" key="1">
    <source>
        <dbReference type="EMBL" id="KAG9341484.1"/>
    </source>
</evidence>
<dbReference type="Proteomes" id="UP000824540">
    <property type="component" value="Unassembled WGS sequence"/>
</dbReference>
<dbReference type="EMBL" id="JAFBMS010000034">
    <property type="protein sequence ID" value="KAG9341484.1"/>
    <property type="molecule type" value="Genomic_DNA"/>
</dbReference>
<organism evidence="1 2">
    <name type="scientific">Albula glossodonta</name>
    <name type="common">roundjaw bonefish</name>
    <dbReference type="NCBI Taxonomy" id="121402"/>
    <lineage>
        <taxon>Eukaryota</taxon>
        <taxon>Metazoa</taxon>
        <taxon>Chordata</taxon>
        <taxon>Craniata</taxon>
        <taxon>Vertebrata</taxon>
        <taxon>Euteleostomi</taxon>
        <taxon>Actinopterygii</taxon>
        <taxon>Neopterygii</taxon>
        <taxon>Teleostei</taxon>
        <taxon>Albuliformes</taxon>
        <taxon>Albulidae</taxon>
        <taxon>Albula</taxon>
    </lineage>
</organism>
<accession>A0A8T2NN54</accession>
<keyword evidence="2" id="KW-1185">Reference proteome</keyword>
<name>A0A8T2NN54_9TELE</name>
<comment type="caution">
    <text evidence="1">The sequence shown here is derived from an EMBL/GenBank/DDBJ whole genome shotgun (WGS) entry which is preliminary data.</text>
</comment>
<evidence type="ECO:0000313" key="2">
    <source>
        <dbReference type="Proteomes" id="UP000824540"/>
    </source>
</evidence>
<proteinExistence type="predicted"/>
<dbReference type="AlphaFoldDB" id="A0A8T2NN54"/>
<protein>
    <submittedName>
        <fullName evidence="1">Uncharacterized protein</fullName>
    </submittedName>
</protein>